<dbReference type="InterPro" id="IPR017853">
    <property type="entry name" value="GH"/>
</dbReference>
<gene>
    <name evidence="2" type="ORF">JNB62_03745</name>
</gene>
<dbReference type="InterPro" id="IPR032267">
    <property type="entry name" value="DUF4832"/>
</dbReference>
<sequence>MEWSYFPLDAVMTGPGTFDWTAVDTTLDAVAARGHQTTLRFYLDYPQRESGIPQFLLDGGLETYAYTEFGNTTSVIPDYDDPALLAALDQFVAALGDRYDGDPRLGFVQAGLIGFWGEWHTWPYNGDGLPDRMPTAENQARVLEDFLDAFDETDIEVRYASSANAGLDVGYHDDSFALTTKPSPYGWYFMDQLLAAGAQDKWQTNSIGGELRPELQSCIFSADGCPVIQEGGDNDFDGSVAVTHASWLINHYAFATGYTGADRDRALAGARSLGYSLRVTEARISAQQPHSDLLDVGLAVENVGVAPFYYDWPIAVALADQRGRIVQQWTTDGTLDTIAVGAEQRFTAQLDTTSVKPGRYTVLVQGTNPLASGQPVRFANADQDSVVDGWLTLGRTTVRP</sequence>
<evidence type="ECO:0000313" key="3">
    <source>
        <dbReference type="Proteomes" id="UP001196843"/>
    </source>
</evidence>
<dbReference type="EMBL" id="JAEUAW010000002">
    <property type="protein sequence ID" value="MBW9092792.1"/>
    <property type="molecule type" value="Genomic_DNA"/>
</dbReference>
<dbReference type="Proteomes" id="UP001196843">
    <property type="component" value="Unassembled WGS sequence"/>
</dbReference>
<name>A0ABS7HIM7_9MICO</name>
<reference evidence="2 3" key="1">
    <citation type="journal article" date="2021" name="MBio">
        <title>Poor Competitiveness of Bradyrhizobium in Pigeon Pea Root Colonization in Indian Soils.</title>
        <authorList>
            <person name="Chalasani D."/>
            <person name="Basu A."/>
            <person name="Pullabhotla S.V.S.R.N."/>
            <person name="Jorrin B."/>
            <person name="Neal A.L."/>
            <person name="Poole P.S."/>
            <person name="Podile A.R."/>
            <person name="Tkacz A."/>
        </authorList>
    </citation>
    <scope>NUCLEOTIDE SEQUENCE [LARGE SCALE GENOMIC DNA]</scope>
    <source>
        <strain evidence="2 3">HU14</strain>
    </source>
</reference>
<dbReference type="Gene3D" id="3.20.20.80">
    <property type="entry name" value="Glycosidases"/>
    <property type="match status" value="1"/>
</dbReference>
<evidence type="ECO:0000259" key="1">
    <source>
        <dbReference type="Pfam" id="PF16116"/>
    </source>
</evidence>
<evidence type="ECO:0000313" key="2">
    <source>
        <dbReference type="EMBL" id="MBW9092792.1"/>
    </source>
</evidence>
<protein>
    <submittedName>
        <fullName evidence="2">DUF4832 domain-containing protein</fullName>
    </submittedName>
</protein>
<proteinExistence type="predicted"/>
<keyword evidence="3" id="KW-1185">Reference proteome</keyword>
<dbReference type="SUPFAM" id="SSF51445">
    <property type="entry name" value="(Trans)glycosidases"/>
    <property type="match status" value="1"/>
</dbReference>
<accession>A0ABS7HIM7</accession>
<feature type="domain" description="DUF4832" evidence="1">
    <location>
        <begin position="270"/>
        <end position="370"/>
    </location>
</feature>
<comment type="caution">
    <text evidence="2">The sequence shown here is derived from an EMBL/GenBank/DDBJ whole genome shotgun (WGS) entry which is preliminary data.</text>
</comment>
<dbReference type="Pfam" id="PF16116">
    <property type="entry name" value="DUF4832"/>
    <property type="match status" value="1"/>
</dbReference>
<organism evidence="2 3">
    <name type="scientific">Microbacterium jejuense</name>
    <dbReference type="NCBI Taxonomy" id="1263637"/>
    <lineage>
        <taxon>Bacteria</taxon>
        <taxon>Bacillati</taxon>
        <taxon>Actinomycetota</taxon>
        <taxon>Actinomycetes</taxon>
        <taxon>Micrococcales</taxon>
        <taxon>Microbacteriaceae</taxon>
        <taxon>Microbacterium</taxon>
    </lineage>
</organism>